<name>A0A150XZT4_9BACT</name>
<dbReference type="SMART" id="SM00487">
    <property type="entry name" value="DEXDc"/>
    <property type="match status" value="1"/>
</dbReference>
<dbReference type="InterPro" id="IPR006935">
    <property type="entry name" value="Helicase/UvrB_N"/>
</dbReference>
<dbReference type="SUPFAM" id="SSF52540">
    <property type="entry name" value="P-loop containing nucleoside triphosphate hydrolases"/>
    <property type="match status" value="1"/>
</dbReference>
<dbReference type="GO" id="GO:0003677">
    <property type="term" value="F:DNA binding"/>
    <property type="evidence" value="ECO:0007669"/>
    <property type="project" value="InterPro"/>
</dbReference>
<gene>
    <name evidence="3" type="ORF">AWW67_03495</name>
</gene>
<dbReference type="Proteomes" id="UP000075663">
    <property type="component" value="Unassembled WGS sequence"/>
</dbReference>
<dbReference type="GO" id="GO:0005829">
    <property type="term" value="C:cytosol"/>
    <property type="evidence" value="ECO:0007669"/>
    <property type="project" value="TreeGrafter"/>
</dbReference>
<dbReference type="InterPro" id="IPR014001">
    <property type="entry name" value="Helicase_ATP-bd"/>
</dbReference>
<evidence type="ECO:0008006" key="5">
    <source>
        <dbReference type="Google" id="ProtNLM"/>
    </source>
</evidence>
<proteinExistence type="predicted"/>
<dbReference type="InterPro" id="IPR050742">
    <property type="entry name" value="Helicase_Restrict-Modif_Enz"/>
</dbReference>
<comment type="caution">
    <text evidence="3">The sequence shown here is derived from an EMBL/GenBank/DDBJ whole genome shotgun (WGS) entry which is preliminary data.</text>
</comment>
<protein>
    <recommendedName>
        <fullName evidence="5">DEAD/DEAH box helicase</fullName>
    </recommendedName>
</protein>
<accession>A0A150XZT4</accession>
<feature type="domain" description="Helicase ATP-binding" evidence="1">
    <location>
        <begin position="161"/>
        <end position="331"/>
    </location>
</feature>
<feature type="domain" description="Helicase C-terminal" evidence="2">
    <location>
        <begin position="402"/>
        <end position="546"/>
    </location>
</feature>
<dbReference type="AlphaFoldDB" id="A0A150XZT4"/>
<evidence type="ECO:0000259" key="2">
    <source>
        <dbReference type="PROSITE" id="PS51194"/>
    </source>
</evidence>
<dbReference type="GO" id="GO:0016787">
    <property type="term" value="F:hydrolase activity"/>
    <property type="evidence" value="ECO:0007669"/>
    <property type="project" value="InterPro"/>
</dbReference>
<dbReference type="Gene3D" id="3.40.50.300">
    <property type="entry name" value="P-loop containing nucleotide triphosphate hydrolases"/>
    <property type="match status" value="2"/>
</dbReference>
<evidence type="ECO:0000259" key="1">
    <source>
        <dbReference type="PROSITE" id="PS51192"/>
    </source>
</evidence>
<dbReference type="Pfam" id="PF04851">
    <property type="entry name" value="ResIII"/>
    <property type="match status" value="1"/>
</dbReference>
<dbReference type="STRING" id="1914963.AWW67_03495"/>
<dbReference type="InterPro" id="IPR001650">
    <property type="entry name" value="Helicase_C-like"/>
</dbReference>
<reference evidence="3 4" key="1">
    <citation type="submission" date="2016-01" db="EMBL/GenBank/DDBJ databases">
        <title>Genome sequencing of Roseivirga seohaensis SW-152.</title>
        <authorList>
            <person name="Selvaratnam C."/>
            <person name="Thevarajoo S."/>
            <person name="Goh K.M."/>
            <person name="Ee R."/>
            <person name="Chan K.-G."/>
            <person name="Chong C.S."/>
        </authorList>
    </citation>
    <scope>NUCLEOTIDE SEQUENCE [LARGE SCALE GENOMIC DNA]</scope>
    <source>
        <strain evidence="3 4">SW-152</strain>
    </source>
</reference>
<dbReference type="InterPro" id="IPR027417">
    <property type="entry name" value="P-loop_NTPase"/>
</dbReference>
<dbReference type="RefSeq" id="WP_062300969.1">
    <property type="nucleotide sequence ID" value="NZ_LRPB01000023.1"/>
</dbReference>
<evidence type="ECO:0000313" key="3">
    <source>
        <dbReference type="EMBL" id="KYG84186.1"/>
    </source>
</evidence>
<dbReference type="PANTHER" id="PTHR47396">
    <property type="entry name" value="TYPE I RESTRICTION ENZYME ECOKI R PROTEIN"/>
    <property type="match status" value="1"/>
</dbReference>
<dbReference type="EMBL" id="LRPB01000023">
    <property type="protein sequence ID" value="KYG84186.1"/>
    <property type="molecule type" value="Genomic_DNA"/>
</dbReference>
<dbReference type="GO" id="GO:0005524">
    <property type="term" value="F:ATP binding"/>
    <property type="evidence" value="ECO:0007669"/>
    <property type="project" value="InterPro"/>
</dbReference>
<dbReference type="PROSITE" id="PS51194">
    <property type="entry name" value="HELICASE_CTER"/>
    <property type="match status" value="1"/>
</dbReference>
<organism evidence="3 4">
    <name type="scientific">Roseivirga seohaensis</name>
    <dbReference type="NCBI Taxonomy" id="1914963"/>
    <lineage>
        <taxon>Bacteria</taxon>
        <taxon>Pseudomonadati</taxon>
        <taxon>Bacteroidota</taxon>
        <taxon>Cytophagia</taxon>
        <taxon>Cytophagales</taxon>
        <taxon>Roseivirgaceae</taxon>
        <taxon>Roseivirga</taxon>
    </lineage>
</organism>
<dbReference type="SMART" id="SM00490">
    <property type="entry name" value="HELICc"/>
    <property type="match status" value="1"/>
</dbReference>
<sequence length="546" mass="62238">MLFSNLTKPKLQELISESVLDRLERIIPVIKGDATDPNEIYRKDTLVKIFTSFSNSNLFKDKGFLSELLNTTSEETIDRICEETEISISGKSFKQKTEALLKKGWTDYEFCSKFLSVAELPDSFLPIKQEPFLPEEDCLPPIAPFKTLKDYQTGVFQQSMELIKILNSRFIVQMPTGSGKTRTSMEIITDVLCKNPEGSIVFWLAHSEELCEQAVQCFKEVWEHVGNKRVKVFRVWDKGKLSFTFPESAFMVGGFQKLHALLKKDQIPFNEVKKRIVLLVIDEAHKVLAPTYLEATRALIGDTTKVIGLTATPGRHIDDMEENKSLSDFFLNKIITIESAGNQSVIQYLREKKVLSRATFEPLITNINYELDDKQKKHLQTFYDFPEGLLRRIGNDDFRNLEIVKRIDKECSDSNPQIIFFACSVDQSKFICSLLVYIGYNAAHVDGGTEKPMRQKLIDDFKSGEIQIICNYGVLSTGFDAPKTDVVFIARPTRSIVLYSQMIGRGLRGQAIGGTEKCKVITVRDNIIGLPDEDDIFDYFDEYFDK</sequence>
<dbReference type="PROSITE" id="PS51192">
    <property type="entry name" value="HELICASE_ATP_BIND_1"/>
    <property type="match status" value="1"/>
</dbReference>
<evidence type="ECO:0000313" key="4">
    <source>
        <dbReference type="Proteomes" id="UP000075663"/>
    </source>
</evidence>
<dbReference type="Pfam" id="PF00271">
    <property type="entry name" value="Helicase_C"/>
    <property type="match status" value="1"/>
</dbReference>
<dbReference type="PANTHER" id="PTHR47396:SF1">
    <property type="entry name" value="ATP-DEPENDENT HELICASE IRC3-RELATED"/>
    <property type="match status" value="1"/>
</dbReference>